<reference evidence="7" key="4">
    <citation type="submission" date="2024-03" db="EMBL/GenBank/DDBJ databases">
        <title>Improved genome assembly of Candida auris strain B8441 and annotation of B11205.</title>
        <authorList>
            <person name="Cauldron N.C."/>
            <person name="Shea T."/>
            <person name="Cuomo C.A."/>
        </authorList>
    </citation>
    <scope>NUCLEOTIDE SEQUENCE</scope>
    <source>
        <strain evidence="7">B8441</strain>
    </source>
</reference>
<evidence type="ECO:0000256" key="4">
    <source>
        <dbReference type="ARBA" id="ARBA00024909"/>
    </source>
</evidence>
<dbReference type="VEuPathDB" id="FungiDB:CJJ07_002331"/>
<evidence type="ECO:0000259" key="6">
    <source>
        <dbReference type="Pfam" id="PF01765"/>
    </source>
</evidence>
<feature type="domain" description="Ribosome recycling factor" evidence="6">
    <location>
        <begin position="76"/>
        <end position="243"/>
    </location>
</feature>
<evidence type="ECO:0000256" key="2">
    <source>
        <dbReference type="ARBA" id="ARBA00020581"/>
    </source>
</evidence>
<evidence type="ECO:0000256" key="1">
    <source>
        <dbReference type="ARBA" id="ARBA00005912"/>
    </source>
</evidence>
<gene>
    <name evidence="8" type="ORF">B9J08_001837</name>
    <name evidence="7" type="ORF">B9J08_00307</name>
</gene>
<dbReference type="VEuPathDB" id="FungiDB:B9J08_001837"/>
<dbReference type="Pfam" id="PF01765">
    <property type="entry name" value="RRF"/>
    <property type="match status" value="1"/>
</dbReference>
<dbReference type="PANTHER" id="PTHR20982">
    <property type="entry name" value="RIBOSOME RECYCLING FACTOR"/>
    <property type="match status" value="1"/>
</dbReference>
<keyword evidence="3" id="KW-0648">Protein biosynthesis</keyword>
<dbReference type="Gene3D" id="3.30.1360.40">
    <property type="match status" value="1"/>
</dbReference>
<dbReference type="GO" id="GO:0006412">
    <property type="term" value="P:translation"/>
    <property type="evidence" value="ECO:0007669"/>
    <property type="project" value="UniProtKB-KW"/>
</dbReference>
<accession>A0A2H0ZZP3</accession>
<comment type="function">
    <text evidence="4">Necessary for protein synthesis in mitochondria. Functions as a ribosome recycling factor in mitochondria.</text>
</comment>
<proteinExistence type="inferred from homology"/>
<comment type="similarity">
    <text evidence="1">Belongs to the RRF family.</text>
</comment>
<dbReference type="PANTHER" id="PTHR20982:SF3">
    <property type="entry name" value="MITOCHONDRIAL RIBOSOME RECYCLING FACTOR PSEUDO 1"/>
    <property type="match status" value="1"/>
</dbReference>
<dbReference type="GO" id="GO:0005739">
    <property type="term" value="C:mitochondrion"/>
    <property type="evidence" value="ECO:0007669"/>
    <property type="project" value="TreeGrafter"/>
</dbReference>
<dbReference type="AlphaFoldDB" id="A0A2H0ZZP3"/>
<comment type="caution">
    <text evidence="8">The sequence shown here is derived from an EMBL/GenBank/DDBJ whole genome shotgun (WGS) entry which is preliminary data.</text>
</comment>
<name>A0A2H0ZZP3_CANAR</name>
<dbReference type="VEuPathDB" id="FungiDB:CJI97_002498"/>
<dbReference type="InterPro" id="IPR036191">
    <property type="entry name" value="RRF_sf"/>
</dbReference>
<reference evidence="8" key="2">
    <citation type="submission" date="2017-11" db="EMBL/GenBank/DDBJ databases">
        <title>Candida auris genome assembly and annotation.</title>
        <authorList>
            <person name="Munoz J.F."/>
            <person name="Gade L.G."/>
            <person name="Chow N.A."/>
            <person name="Litvintseva A.P."/>
            <person name="Loparev V.N."/>
            <person name="Cuomo C.A."/>
        </authorList>
    </citation>
    <scope>NUCLEOTIDE SEQUENCE</scope>
    <source>
        <strain evidence="8">B8441</strain>
    </source>
</reference>
<reference evidence="8 9" key="1">
    <citation type="journal article" date="2017" name="Clin. Infect. Dis.">
        <title>Simultaneous emergence of multidrug-resistant Candida auris on 3 continents confirmed by whole-genome sequencing and epidemiological analyses.</title>
        <authorList>
            <person name="Lockhart S.R."/>
            <person name="Etienne K.A."/>
            <person name="Vallabhaneni S."/>
            <person name="Farooqi J."/>
            <person name="Chowdhary A."/>
            <person name="Govender N.P."/>
            <person name="Colombo A.L."/>
            <person name="Calvo B."/>
            <person name="Cuomo C.A."/>
            <person name="Desjardins C.A."/>
            <person name="Berkow E.L."/>
            <person name="Castanheira M."/>
            <person name="Magobo R.E."/>
            <person name="Jabeen K."/>
            <person name="Asghar R.J."/>
            <person name="Meis J.F."/>
            <person name="Jackson B."/>
            <person name="Chiller T."/>
            <person name="Litvintseva A.P."/>
        </authorList>
    </citation>
    <scope>NUCLEOTIDE SEQUENCE [LARGE SCALE GENOMIC DNA]</scope>
    <source>
        <strain evidence="8 9">B8441</strain>
    </source>
</reference>
<dbReference type="SUPFAM" id="SSF55194">
    <property type="entry name" value="Ribosome recycling factor, RRF"/>
    <property type="match status" value="1"/>
</dbReference>
<dbReference type="Gene3D" id="1.10.132.20">
    <property type="entry name" value="Ribosome-recycling factor"/>
    <property type="match status" value="1"/>
</dbReference>
<dbReference type="VEuPathDB" id="FungiDB:CJI96_0000295"/>
<dbReference type="EMBL" id="PEKT02000004">
    <property type="protein sequence ID" value="PIS55732.1"/>
    <property type="molecule type" value="Genomic_DNA"/>
</dbReference>
<dbReference type="InterPro" id="IPR023584">
    <property type="entry name" value="Ribosome_recyc_fac_dom"/>
</dbReference>
<dbReference type="STRING" id="498019.A0A2H0ZZP3"/>
<protein>
    <recommendedName>
        <fullName evidence="2">Ribosome-recycling factor, mitochondrial</fullName>
    </recommendedName>
    <alternativeName>
        <fullName evidence="5">Ribosome-releasing factor, mitochondrial</fullName>
    </alternativeName>
</protein>
<evidence type="ECO:0000313" key="7">
    <source>
        <dbReference type="EMBL" id="KAK8441990.1"/>
    </source>
</evidence>
<dbReference type="GO" id="GO:0043023">
    <property type="term" value="F:ribosomal large subunit binding"/>
    <property type="evidence" value="ECO:0007669"/>
    <property type="project" value="TreeGrafter"/>
</dbReference>
<dbReference type="VEuPathDB" id="FungiDB:CJJ09_001646"/>
<keyword evidence="9" id="KW-1185">Reference proteome</keyword>
<reference evidence="7 9" key="3">
    <citation type="journal article" date="2018" name="Nat. Commun.">
        <title>Genomic insights into multidrug-resistance, mating and virulence in Candida auris and related emerging species.</title>
        <authorList>
            <person name="Munoz J.F."/>
            <person name="Gade L."/>
            <person name="Chow N.A."/>
            <person name="Loparev V.N."/>
            <person name="Juieng P."/>
            <person name="Berkow E.L."/>
            <person name="Farrer R.A."/>
            <person name="Litvintseva A.P."/>
            <person name="Cuomo C.A."/>
        </authorList>
    </citation>
    <scope>GENOME REANNOTATION</scope>
    <source>
        <strain evidence="7 9">B8441</strain>
    </source>
</reference>
<evidence type="ECO:0000313" key="8">
    <source>
        <dbReference type="EMBL" id="PIS55732.1"/>
    </source>
</evidence>
<dbReference type="EMBL" id="PEKT03000001">
    <property type="protein sequence ID" value="KAK8441990.1"/>
    <property type="molecule type" value="Genomic_DNA"/>
</dbReference>
<evidence type="ECO:0000313" key="9">
    <source>
        <dbReference type="Proteomes" id="UP000230249"/>
    </source>
</evidence>
<organism evidence="8">
    <name type="scientific">Candidozyma auris</name>
    <name type="common">Yeast</name>
    <name type="synonym">Candida auris</name>
    <dbReference type="NCBI Taxonomy" id="498019"/>
    <lineage>
        <taxon>Eukaryota</taxon>
        <taxon>Fungi</taxon>
        <taxon>Dikarya</taxon>
        <taxon>Ascomycota</taxon>
        <taxon>Saccharomycotina</taxon>
        <taxon>Pichiomycetes</taxon>
        <taxon>Metschnikowiaceae</taxon>
        <taxon>Candidozyma</taxon>
    </lineage>
</organism>
<evidence type="ECO:0000256" key="3">
    <source>
        <dbReference type="ARBA" id="ARBA00022917"/>
    </source>
</evidence>
<dbReference type="OMA" id="PNNDQQL"/>
<dbReference type="InterPro" id="IPR002661">
    <property type="entry name" value="Ribosome_recyc_fac"/>
</dbReference>
<sequence length="244" mass="27597">MIRGIIRPAVFSRRRVVSFILRRRSFYASPLSLKKRLSKKTIEVDESSAAVSATEIDFDELRRKMQGVVDRFGKVANEAKLGKSNPQIFDNLIINTADGEFPFTSTAQTAVKGRNFMITVFDPSNTKHIVSAILASNLNMTPIADPQNKQQLKVPLPPVTTESKKETVKHLKESFEKLRNGPGGHSKNAHTLASIRGDLKKRLSKKQKKSDEDARAWNDFEKLHKQYCDKLQELFKTAEKAIMK</sequence>
<evidence type="ECO:0000256" key="5">
    <source>
        <dbReference type="ARBA" id="ARBA00033107"/>
    </source>
</evidence>
<dbReference type="Proteomes" id="UP000230249">
    <property type="component" value="Unassembled WGS sequence"/>
</dbReference>